<proteinExistence type="inferred from homology"/>
<dbReference type="InterPro" id="IPR052355">
    <property type="entry name" value="CENP-V-like"/>
</dbReference>
<keyword evidence="7" id="KW-1185">Reference proteome</keyword>
<dbReference type="AlphaFoldDB" id="A0A0K1EHX4"/>
<dbReference type="EC" id="4.4.1.22" evidence="6"/>
<dbReference type="EMBL" id="CP012159">
    <property type="protein sequence ID" value="AKT40460.1"/>
    <property type="molecule type" value="Genomic_DNA"/>
</dbReference>
<comment type="similarity">
    <text evidence="1">Belongs to the Gfa family.</text>
</comment>
<dbReference type="Gene3D" id="2.170.150.70">
    <property type="match status" value="1"/>
</dbReference>
<dbReference type="KEGG" id="ccro:CMC5_046150"/>
<feature type="region of interest" description="Disordered" evidence="4">
    <location>
        <begin position="1"/>
        <end position="21"/>
    </location>
</feature>
<keyword evidence="3" id="KW-0862">Zinc</keyword>
<dbReference type="GO" id="GO:0046872">
    <property type="term" value="F:metal ion binding"/>
    <property type="evidence" value="ECO:0007669"/>
    <property type="project" value="UniProtKB-KW"/>
</dbReference>
<accession>A0A0K1EHX4</accession>
<dbReference type="STRING" id="52.CMC5_046150"/>
<name>A0A0K1EHX4_CHOCO</name>
<evidence type="ECO:0000256" key="2">
    <source>
        <dbReference type="ARBA" id="ARBA00022723"/>
    </source>
</evidence>
<evidence type="ECO:0000259" key="5">
    <source>
        <dbReference type="PROSITE" id="PS51891"/>
    </source>
</evidence>
<evidence type="ECO:0000256" key="4">
    <source>
        <dbReference type="SAM" id="MobiDB-lite"/>
    </source>
</evidence>
<dbReference type="InterPro" id="IPR006913">
    <property type="entry name" value="CENP-V/GFA"/>
</dbReference>
<protein>
    <submittedName>
        <fullName evidence="6">Aldehyde-activating protein</fullName>
        <ecNumber evidence="6">4.4.1.22</ecNumber>
    </submittedName>
</protein>
<dbReference type="PANTHER" id="PTHR28620:SF1">
    <property type="entry name" value="CENP-V_GFA DOMAIN-CONTAINING PROTEIN"/>
    <property type="match status" value="1"/>
</dbReference>
<evidence type="ECO:0000313" key="6">
    <source>
        <dbReference type="EMBL" id="AKT40460.1"/>
    </source>
</evidence>
<keyword evidence="2" id="KW-0479">Metal-binding</keyword>
<dbReference type="OrthoDB" id="9805575at2"/>
<dbReference type="RefSeq" id="WP_050432391.1">
    <property type="nucleotide sequence ID" value="NZ_CP012159.1"/>
</dbReference>
<organism evidence="6 7">
    <name type="scientific">Chondromyces crocatus</name>
    <dbReference type="NCBI Taxonomy" id="52"/>
    <lineage>
        <taxon>Bacteria</taxon>
        <taxon>Pseudomonadati</taxon>
        <taxon>Myxococcota</taxon>
        <taxon>Polyangia</taxon>
        <taxon>Polyangiales</taxon>
        <taxon>Polyangiaceae</taxon>
        <taxon>Chondromyces</taxon>
    </lineage>
</organism>
<evidence type="ECO:0000256" key="3">
    <source>
        <dbReference type="ARBA" id="ARBA00022833"/>
    </source>
</evidence>
<dbReference type="Pfam" id="PF04828">
    <property type="entry name" value="GFA"/>
    <property type="match status" value="1"/>
</dbReference>
<evidence type="ECO:0000313" key="7">
    <source>
        <dbReference type="Proteomes" id="UP000067626"/>
    </source>
</evidence>
<dbReference type="PANTHER" id="PTHR28620">
    <property type="entry name" value="CENTROMERE PROTEIN V"/>
    <property type="match status" value="1"/>
</dbReference>
<feature type="domain" description="CENP-V/GFA" evidence="5">
    <location>
        <begin position="20"/>
        <end position="130"/>
    </location>
</feature>
<reference evidence="6 7" key="1">
    <citation type="submission" date="2015-07" db="EMBL/GenBank/DDBJ databases">
        <title>Genome analysis of myxobacterium Chondromyces crocatus Cm c5 reveals a high potential for natural compound synthesis and the genetic basis for the loss of fruiting body formation.</title>
        <authorList>
            <person name="Zaburannyi N."/>
            <person name="Bunk B."/>
            <person name="Maier J."/>
            <person name="Overmann J."/>
            <person name="Mueller R."/>
        </authorList>
    </citation>
    <scope>NUCLEOTIDE SEQUENCE [LARGE SCALE GENOMIC DNA]</scope>
    <source>
        <strain evidence="6 7">Cm c5</strain>
    </source>
</reference>
<gene>
    <name evidence="6" type="ORF">CMC5_046150</name>
</gene>
<dbReference type="GO" id="GO:0051907">
    <property type="term" value="F:S-(hydroxymethyl)glutathione synthase activity"/>
    <property type="evidence" value="ECO:0007669"/>
    <property type="project" value="UniProtKB-EC"/>
</dbReference>
<dbReference type="PATRIC" id="fig|52.7.peg.5090"/>
<dbReference type="InterPro" id="IPR011057">
    <property type="entry name" value="Mss4-like_sf"/>
</dbReference>
<dbReference type="Proteomes" id="UP000067626">
    <property type="component" value="Chromosome"/>
</dbReference>
<dbReference type="PROSITE" id="PS51891">
    <property type="entry name" value="CENP_V_GFA"/>
    <property type="match status" value="1"/>
</dbReference>
<dbReference type="SUPFAM" id="SSF51316">
    <property type="entry name" value="Mss4-like"/>
    <property type="match status" value="1"/>
</dbReference>
<evidence type="ECO:0000256" key="1">
    <source>
        <dbReference type="ARBA" id="ARBA00005495"/>
    </source>
</evidence>
<keyword evidence="6" id="KW-0456">Lyase</keyword>
<sequence>METTQPAHAAPQPRTTPRTHRGSCHCGNLTFEVDLDLSEGATRCNCSICTKLASLSAIVKPDAFRLVLGKERLSIYEWGAKVSRRYFCSRCGIHAFARGHLAELGGDYVGVNLNCLDDAELSRLETTYWDGRHNNWQAGARSTPWPIHPAGV</sequence>